<reference evidence="4 5" key="1">
    <citation type="submission" date="2015-08" db="EMBL/GenBank/DDBJ databases">
        <authorList>
            <person name="Babu N.S."/>
            <person name="Beckwith C.J."/>
            <person name="Beseler K.G."/>
            <person name="Brison A."/>
            <person name="Carone J.V."/>
            <person name="Caskin T.P."/>
            <person name="Diamond M."/>
            <person name="Durham M.E."/>
            <person name="Foxe J.M."/>
            <person name="Go M."/>
            <person name="Henderson B.A."/>
            <person name="Jones I.B."/>
            <person name="McGettigan J.A."/>
            <person name="Micheletti S.J."/>
            <person name="Nasrallah M.E."/>
            <person name="Ortiz D."/>
            <person name="Piller C.R."/>
            <person name="Privatt S.R."/>
            <person name="Schneider S.L."/>
            <person name="Sharp S."/>
            <person name="Smith T.C."/>
            <person name="Stanton J.D."/>
            <person name="Ullery H.E."/>
            <person name="Wilson R.J."/>
            <person name="Serrano M.G."/>
            <person name="Buck G."/>
            <person name="Lee V."/>
            <person name="Wang Y."/>
            <person name="Carvalho R."/>
            <person name="Voegtly L."/>
            <person name="Shi R."/>
            <person name="Duckworth R."/>
            <person name="Johnson A."/>
            <person name="Loviza R."/>
            <person name="Walstead R."/>
            <person name="Shah Z."/>
            <person name="Kiflezghi M."/>
            <person name="Wade K."/>
            <person name="Ball S.L."/>
            <person name="Bradley K.W."/>
            <person name="Asai D.J."/>
            <person name="Bowman C.A."/>
            <person name="Russell D.A."/>
            <person name="Pope W.H."/>
            <person name="Jacobs-Sera D."/>
            <person name="Hendrix R.W."/>
            <person name="Hatfull G.F."/>
        </authorList>
    </citation>
    <scope>NUCLEOTIDE SEQUENCE [LARGE SCALE GENOMIC DNA]</scope>
    <source>
        <strain evidence="4 5">DSM 27648</strain>
    </source>
</reference>
<dbReference type="AlphaFoldDB" id="A0A0K1Q449"/>
<dbReference type="Proteomes" id="UP000064967">
    <property type="component" value="Chromosome"/>
</dbReference>
<evidence type="ECO:0000313" key="5">
    <source>
        <dbReference type="Proteomes" id="UP000064967"/>
    </source>
</evidence>
<feature type="region of interest" description="Disordered" evidence="2">
    <location>
        <begin position="39"/>
        <end position="60"/>
    </location>
</feature>
<feature type="signal peptide" evidence="3">
    <location>
        <begin position="1"/>
        <end position="29"/>
    </location>
</feature>
<gene>
    <name evidence="4" type="ORF">AKJ09_06823</name>
</gene>
<accession>A0A0K1Q449</accession>
<evidence type="ECO:0000256" key="3">
    <source>
        <dbReference type="SAM" id="SignalP"/>
    </source>
</evidence>
<feature type="chain" id="PRO_5005466838" evidence="3">
    <location>
        <begin position="30"/>
        <end position="410"/>
    </location>
</feature>
<dbReference type="OrthoDB" id="5492401at2"/>
<proteinExistence type="predicted"/>
<protein>
    <submittedName>
        <fullName evidence="4">Tryptophan synthase alpha chain</fullName>
    </submittedName>
</protein>
<keyword evidence="1 3" id="KW-0732">Signal</keyword>
<evidence type="ECO:0000313" key="4">
    <source>
        <dbReference type="EMBL" id="AKV00160.1"/>
    </source>
</evidence>
<evidence type="ECO:0000256" key="1">
    <source>
        <dbReference type="ARBA" id="ARBA00022729"/>
    </source>
</evidence>
<keyword evidence="5" id="KW-1185">Reference proteome</keyword>
<name>A0A0K1Q449_9BACT</name>
<dbReference type="EMBL" id="CP012333">
    <property type="protein sequence ID" value="AKV00160.1"/>
    <property type="molecule type" value="Genomic_DNA"/>
</dbReference>
<organism evidence="4 5">
    <name type="scientific">Labilithrix luteola</name>
    <dbReference type="NCBI Taxonomy" id="1391654"/>
    <lineage>
        <taxon>Bacteria</taxon>
        <taxon>Pseudomonadati</taxon>
        <taxon>Myxococcota</taxon>
        <taxon>Polyangia</taxon>
        <taxon>Polyangiales</taxon>
        <taxon>Labilitrichaceae</taxon>
        <taxon>Labilithrix</taxon>
    </lineage>
</organism>
<dbReference type="PANTHER" id="PTHR33227:SF48">
    <property type="entry name" value="STIGMA-SPECIFIC STIG1-LIKE PROTEIN 4"/>
    <property type="match status" value="1"/>
</dbReference>
<dbReference type="STRING" id="1391654.AKJ09_06823"/>
<sequence>MNEQRRSHAFSPRLRRLSAGAATALAALAASCTASENRPISLGNDEPTAPSFTPTEAAEAGAEASLPHALMCPATECPAPYATCKSSPAVCGTNLNTDVQNCGACGNTCGDFRKGLNMASRCVDGACVFECAVVEHEPLQVFRDCNSLLDDGCEIDVWSDAKNCGACGNKCAEGDPCIDGVCGCRPGQIACSGYCVDPRNSDSNCNTCRNVCEYPADACATMPPHTLYGCADRECGRLKCNGAYSDCNGDLSQGCASDGCETSLDTPANCGGCGIACAPNEECVLHQFQNSGYFQCEPSCASAGLTQCTGKCTDLLTDTDNCGVCGNKCMTDNGPPLHQVPACRKGMCMRECSPGFADCNGDPIDGCEVELKNNPANCGACGNQCDMSAGQPCIEGKCLTVECDAGVVTK</sequence>
<dbReference type="RefSeq" id="WP_146651496.1">
    <property type="nucleotide sequence ID" value="NZ_CP012333.1"/>
</dbReference>
<dbReference type="InterPro" id="IPR006969">
    <property type="entry name" value="Stig-like"/>
</dbReference>
<evidence type="ECO:0000256" key="2">
    <source>
        <dbReference type="SAM" id="MobiDB-lite"/>
    </source>
</evidence>
<dbReference type="KEGG" id="llu:AKJ09_06823"/>
<dbReference type="PANTHER" id="PTHR33227">
    <property type="entry name" value="STIGMA-SPECIFIC STIG1-LIKE PROTEIN 3"/>
    <property type="match status" value="1"/>
</dbReference>
<dbReference type="PROSITE" id="PS51257">
    <property type="entry name" value="PROKAR_LIPOPROTEIN"/>
    <property type="match status" value="1"/>
</dbReference>